<accession>A0A2X0J5I8</accession>
<dbReference type="Proteomes" id="UP000248889">
    <property type="component" value="Unassembled WGS sequence"/>
</dbReference>
<feature type="domain" description="Aminotransferase class V" evidence="1">
    <location>
        <begin position="61"/>
        <end position="455"/>
    </location>
</feature>
<dbReference type="SUPFAM" id="SSF53383">
    <property type="entry name" value="PLP-dependent transferases"/>
    <property type="match status" value="1"/>
</dbReference>
<dbReference type="Gene3D" id="3.90.1150.10">
    <property type="entry name" value="Aspartate Aminotransferase, domain 1"/>
    <property type="match status" value="1"/>
</dbReference>
<dbReference type="RefSeq" id="WP_111505004.1">
    <property type="nucleotide sequence ID" value="NZ_QKYN01000110.1"/>
</dbReference>
<protein>
    <submittedName>
        <fullName evidence="2">Cysteine desulfurase</fullName>
    </submittedName>
</protein>
<dbReference type="InterPro" id="IPR015421">
    <property type="entry name" value="PyrdxlP-dep_Trfase_major"/>
</dbReference>
<dbReference type="Gene3D" id="3.40.640.10">
    <property type="entry name" value="Type I PLP-dependent aspartate aminotransferase-like (Major domain)"/>
    <property type="match status" value="1"/>
</dbReference>
<dbReference type="AlphaFoldDB" id="A0A2X0J5I8"/>
<dbReference type="OrthoDB" id="3435185at2"/>
<gene>
    <name evidence="2" type="ORF">DN069_26430</name>
</gene>
<dbReference type="InterPro" id="IPR000192">
    <property type="entry name" value="Aminotrans_V_dom"/>
</dbReference>
<evidence type="ECO:0000259" key="1">
    <source>
        <dbReference type="Pfam" id="PF00266"/>
    </source>
</evidence>
<evidence type="ECO:0000313" key="3">
    <source>
        <dbReference type="Proteomes" id="UP000248889"/>
    </source>
</evidence>
<dbReference type="PANTHER" id="PTHR14237:SF19">
    <property type="entry name" value="MITOCHONDRIAL AMIDOXIME REDUCING COMPONENT 1"/>
    <property type="match status" value="1"/>
</dbReference>
<organism evidence="2 3">
    <name type="scientific">Streptacidiphilus pinicola</name>
    <dbReference type="NCBI Taxonomy" id="2219663"/>
    <lineage>
        <taxon>Bacteria</taxon>
        <taxon>Bacillati</taxon>
        <taxon>Actinomycetota</taxon>
        <taxon>Actinomycetes</taxon>
        <taxon>Kitasatosporales</taxon>
        <taxon>Streptomycetaceae</taxon>
        <taxon>Streptacidiphilus</taxon>
    </lineage>
</organism>
<keyword evidence="3" id="KW-1185">Reference proteome</keyword>
<reference evidence="2 3" key="1">
    <citation type="submission" date="2018-06" db="EMBL/GenBank/DDBJ databases">
        <title>Streptacidiphilus pinicola sp. nov., isolated from pine grove soil.</title>
        <authorList>
            <person name="Roh S.G."/>
            <person name="Park S."/>
            <person name="Kim M.-K."/>
            <person name="Yun B.-R."/>
            <person name="Park J."/>
            <person name="Kim M.J."/>
            <person name="Kim Y.S."/>
            <person name="Kim S.B."/>
        </authorList>
    </citation>
    <scope>NUCLEOTIDE SEQUENCE [LARGE SCALE GENOMIC DNA]</scope>
    <source>
        <strain evidence="2 3">MMS16-CNU450</strain>
    </source>
</reference>
<sequence length="483" mass="52131">MSETRTTTAARLSADPGRFARLRADEYGYLDEHGHTYLDYTGAGLPARSQLAAHKARITGACYGNPHSDNPTSAAATELVERARARVLEHLNADPAEYAAIFTANATGACRLVGEAFPFRRGSRLVLPLDNHNSVNGLREFARSGHARVVQVPFSTPDLRVGDDAMAAALDGGRTRRPEDRGRAGLLAYPAQSNFTGVRHPLEWIELAHDRGYAVLLDAAAYLPTQSLDLSVVKPDFVTASWYKVFGYPTGVGCLVARRDSLDMLRRPWFSGGTIHVVSAEGGWHRMAEDESAFEDGTLNFLAIPDVATGLDHIASVGLDAISSHVSDLTGRLLTGLRSLRHSGGRPLVRVYGPEDTERRGGTIALNVLDPQGRVVDERAVGRDSTACGISLRTGCFCNPGAGEEAFAISRRLLRGRTVGRMSGTLDDYLTRLGLPSGGAVRVSLGIASSPEDLAVFLLFVEDTYRDRPAADAAVRLRPRLRC</sequence>
<proteinExistence type="predicted"/>
<dbReference type="PANTHER" id="PTHR14237">
    <property type="entry name" value="MOLYBDOPTERIN COFACTOR SULFURASE MOSC"/>
    <property type="match status" value="1"/>
</dbReference>
<dbReference type="InterPro" id="IPR015422">
    <property type="entry name" value="PyrdxlP-dep_Trfase_small"/>
</dbReference>
<dbReference type="EMBL" id="QKYN01000110">
    <property type="protein sequence ID" value="RAG82658.1"/>
    <property type="molecule type" value="Genomic_DNA"/>
</dbReference>
<evidence type="ECO:0000313" key="2">
    <source>
        <dbReference type="EMBL" id="RAG82658.1"/>
    </source>
</evidence>
<name>A0A2X0J5I8_9ACTN</name>
<comment type="caution">
    <text evidence="2">The sequence shown here is derived from an EMBL/GenBank/DDBJ whole genome shotgun (WGS) entry which is preliminary data.</text>
</comment>
<dbReference type="Pfam" id="PF00266">
    <property type="entry name" value="Aminotran_5"/>
    <property type="match status" value="1"/>
</dbReference>
<dbReference type="InterPro" id="IPR015424">
    <property type="entry name" value="PyrdxlP-dep_Trfase"/>
</dbReference>